<organism evidence="1 2">
    <name type="scientific">Owenia fusiformis</name>
    <name type="common">Polychaete worm</name>
    <dbReference type="NCBI Taxonomy" id="6347"/>
    <lineage>
        <taxon>Eukaryota</taxon>
        <taxon>Metazoa</taxon>
        <taxon>Spiralia</taxon>
        <taxon>Lophotrochozoa</taxon>
        <taxon>Annelida</taxon>
        <taxon>Polychaeta</taxon>
        <taxon>Sedentaria</taxon>
        <taxon>Canalipalpata</taxon>
        <taxon>Sabellida</taxon>
        <taxon>Oweniida</taxon>
        <taxon>Oweniidae</taxon>
        <taxon>Owenia</taxon>
    </lineage>
</organism>
<dbReference type="AlphaFoldDB" id="A0A8J1TQA4"/>
<evidence type="ECO:0000313" key="2">
    <source>
        <dbReference type="Proteomes" id="UP000749559"/>
    </source>
</evidence>
<dbReference type="FunFam" id="3.40.50.360:FF:000078">
    <property type="entry name" value="Chromate reductase"/>
    <property type="match status" value="1"/>
</dbReference>
<evidence type="ECO:0000313" key="1">
    <source>
        <dbReference type="EMBL" id="CAH1775724.1"/>
    </source>
</evidence>
<dbReference type="GO" id="GO:0005829">
    <property type="term" value="C:cytosol"/>
    <property type="evidence" value="ECO:0007669"/>
    <property type="project" value="TreeGrafter"/>
</dbReference>
<accession>A0A8J1TQA4</accession>
<dbReference type="SUPFAM" id="SSF52218">
    <property type="entry name" value="Flavoproteins"/>
    <property type="match status" value="1"/>
</dbReference>
<dbReference type="OrthoDB" id="68575at2759"/>
<gene>
    <name evidence="1" type="ORF">OFUS_LOCUS2989</name>
</gene>
<dbReference type="Pfam" id="PF03358">
    <property type="entry name" value="FMN_red"/>
    <property type="match status" value="1"/>
</dbReference>
<name>A0A8J1TQA4_OWEFU</name>
<dbReference type="EMBL" id="CAIIXF020000001">
    <property type="protein sequence ID" value="CAH1775724.1"/>
    <property type="molecule type" value="Genomic_DNA"/>
</dbReference>
<dbReference type="PANTHER" id="PTHR30543">
    <property type="entry name" value="CHROMATE REDUCTASE"/>
    <property type="match status" value="1"/>
</dbReference>
<dbReference type="InterPro" id="IPR005025">
    <property type="entry name" value="FMN_Rdtase-like_dom"/>
</dbReference>
<dbReference type="GO" id="GO:0010181">
    <property type="term" value="F:FMN binding"/>
    <property type="evidence" value="ECO:0007669"/>
    <property type="project" value="TreeGrafter"/>
</dbReference>
<reference evidence="1" key="1">
    <citation type="submission" date="2022-03" db="EMBL/GenBank/DDBJ databases">
        <authorList>
            <person name="Martin C."/>
        </authorList>
    </citation>
    <scope>NUCLEOTIDE SEQUENCE</scope>
</reference>
<keyword evidence="2" id="KW-1185">Reference proteome</keyword>
<comment type="caution">
    <text evidence="1">The sequence shown here is derived from an EMBL/GenBank/DDBJ whole genome shotgun (WGS) entry which is preliminary data.</text>
</comment>
<sequence>MASAGAKLKTVLFLGSVRENRLGARVATFMKSQLEKHNYEVTVFDPDVMEFGMLKKPIFFYPPDRAGAPQWLIDAENAVKEADCYVIVSAEYNHCIPPALSNMMDHFGGSSYAYKPSGIVCYSPGIYGGMRAAMQLRAMTGELGCLSVSNIFGIPQVNKAIDETGKPLDDHMEKGANKLISQLDWMAQAMKARRDSVGIPK</sequence>
<dbReference type="PANTHER" id="PTHR30543:SF21">
    <property type="entry name" value="NAD(P)H-DEPENDENT FMN REDUCTASE LOT6"/>
    <property type="match status" value="1"/>
</dbReference>
<protein>
    <submittedName>
        <fullName evidence="1">Uncharacterized protein</fullName>
    </submittedName>
</protein>
<dbReference type="GO" id="GO:0016491">
    <property type="term" value="F:oxidoreductase activity"/>
    <property type="evidence" value="ECO:0007669"/>
    <property type="project" value="InterPro"/>
</dbReference>
<dbReference type="Gene3D" id="3.40.50.360">
    <property type="match status" value="1"/>
</dbReference>
<dbReference type="Proteomes" id="UP000749559">
    <property type="component" value="Unassembled WGS sequence"/>
</dbReference>
<dbReference type="InterPro" id="IPR050712">
    <property type="entry name" value="NAD(P)H-dep_reductase"/>
</dbReference>
<dbReference type="InterPro" id="IPR029039">
    <property type="entry name" value="Flavoprotein-like_sf"/>
</dbReference>
<proteinExistence type="predicted"/>